<reference evidence="3" key="1">
    <citation type="submission" date="2020-12" db="EMBL/GenBank/DDBJ databases">
        <authorList>
            <person name="Iha C."/>
        </authorList>
    </citation>
    <scope>NUCLEOTIDE SEQUENCE</scope>
</reference>
<dbReference type="InterPro" id="IPR037238">
    <property type="entry name" value="YbiA-like_sf"/>
</dbReference>
<proteinExistence type="predicted"/>
<dbReference type="Gene3D" id="1.10.357.40">
    <property type="entry name" value="YbiA-like"/>
    <property type="match status" value="1"/>
</dbReference>
<evidence type="ECO:0000259" key="2">
    <source>
        <dbReference type="Pfam" id="PF08719"/>
    </source>
</evidence>
<protein>
    <recommendedName>
        <fullName evidence="2">NADAR domain-containing protein</fullName>
    </recommendedName>
</protein>
<dbReference type="CDD" id="cd15457">
    <property type="entry name" value="NADAR"/>
    <property type="match status" value="1"/>
</dbReference>
<dbReference type="Proteomes" id="UP000708148">
    <property type="component" value="Unassembled WGS sequence"/>
</dbReference>
<evidence type="ECO:0000256" key="1">
    <source>
        <dbReference type="SAM" id="MobiDB-lite"/>
    </source>
</evidence>
<sequence>MSKRAGGSKGRRGASALLRGCVHKGCVYFWSSVPKNYPEDCPYYVFSQWYPAHFMDPEDGQAYSSAEQYMMAGKAKLFGDSEALEKIVETTQPRAVKALGRSVRGFDEATWDQNKYDIVVRGTRLKFSQNEELMNILLSTGDLAIAEAAPNDRVWGIGLGPEKALATTSRSEWRGSNLLGKALVQVRDELKEEGPSPQSEASSAKPCGDAE</sequence>
<dbReference type="EMBL" id="CAJHUC010002942">
    <property type="protein sequence ID" value="CAD7704672.1"/>
    <property type="molecule type" value="Genomic_DNA"/>
</dbReference>
<organism evidence="3 4">
    <name type="scientific">Ostreobium quekettii</name>
    <dbReference type="NCBI Taxonomy" id="121088"/>
    <lineage>
        <taxon>Eukaryota</taxon>
        <taxon>Viridiplantae</taxon>
        <taxon>Chlorophyta</taxon>
        <taxon>core chlorophytes</taxon>
        <taxon>Ulvophyceae</taxon>
        <taxon>TCBD clade</taxon>
        <taxon>Bryopsidales</taxon>
        <taxon>Ostreobineae</taxon>
        <taxon>Ostreobiaceae</taxon>
        <taxon>Ostreobium</taxon>
    </lineage>
</organism>
<comment type="caution">
    <text evidence="3">The sequence shown here is derived from an EMBL/GenBank/DDBJ whole genome shotgun (WGS) entry which is preliminary data.</text>
</comment>
<dbReference type="AlphaFoldDB" id="A0A8S1JI87"/>
<evidence type="ECO:0000313" key="4">
    <source>
        <dbReference type="Proteomes" id="UP000708148"/>
    </source>
</evidence>
<gene>
    <name evidence="3" type="ORF">OSTQU699_LOCUS10027</name>
</gene>
<evidence type="ECO:0000313" key="3">
    <source>
        <dbReference type="EMBL" id="CAD7704672.1"/>
    </source>
</evidence>
<dbReference type="OrthoDB" id="206452at2759"/>
<accession>A0A8S1JI87</accession>
<keyword evidence="4" id="KW-1185">Reference proteome</keyword>
<dbReference type="InterPro" id="IPR012816">
    <property type="entry name" value="NADAR"/>
</dbReference>
<name>A0A8S1JI87_9CHLO</name>
<dbReference type="NCBIfam" id="TIGR02464">
    <property type="entry name" value="ribofla_fusion"/>
    <property type="match status" value="1"/>
</dbReference>
<feature type="region of interest" description="Disordered" evidence="1">
    <location>
        <begin position="189"/>
        <end position="211"/>
    </location>
</feature>
<dbReference type="Pfam" id="PF08719">
    <property type="entry name" value="NADAR"/>
    <property type="match status" value="1"/>
</dbReference>
<dbReference type="SUPFAM" id="SSF143990">
    <property type="entry name" value="YbiA-like"/>
    <property type="match status" value="1"/>
</dbReference>
<feature type="domain" description="NADAR" evidence="2">
    <location>
        <begin position="40"/>
        <end position="191"/>
    </location>
</feature>